<protein>
    <recommendedName>
        <fullName evidence="1">PD-(D/E)XK endonuclease-like domain-containing protein</fullName>
    </recommendedName>
</protein>
<dbReference type="Gene3D" id="3.90.320.10">
    <property type="match status" value="1"/>
</dbReference>
<dbReference type="Pfam" id="PF12705">
    <property type="entry name" value="PDDEXK_1"/>
    <property type="match status" value="1"/>
</dbReference>
<reference evidence="2" key="1">
    <citation type="journal article" date="2020" name="Nature">
        <title>Giant virus diversity and host interactions through global metagenomics.</title>
        <authorList>
            <person name="Schulz F."/>
            <person name="Roux S."/>
            <person name="Paez-Espino D."/>
            <person name="Jungbluth S."/>
            <person name="Walsh D.A."/>
            <person name="Denef V.J."/>
            <person name="McMahon K.D."/>
            <person name="Konstantinidis K.T."/>
            <person name="Eloe-Fadrosh E.A."/>
            <person name="Kyrpides N.C."/>
            <person name="Woyke T."/>
        </authorList>
    </citation>
    <scope>NUCLEOTIDE SEQUENCE</scope>
    <source>
        <strain evidence="2">GVMAG-S-1101182-85</strain>
    </source>
</reference>
<proteinExistence type="predicted"/>
<evidence type="ECO:0000313" key="2">
    <source>
        <dbReference type="EMBL" id="QHU14093.1"/>
    </source>
</evidence>
<evidence type="ECO:0000259" key="1">
    <source>
        <dbReference type="Pfam" id="PF12705"/>
    </source>
</evidence>
<dbReference type="InterPro" id="IPR011604">
    <property type="entry name" value="PDDEXK-like_dom_sf"/>
</dbReference>
<organism evidence="2">
    <name type="scientific">viral metagenome</name>
    <dbReference type="NCBI Taxonomy" id="1070528"/>
    <lineage>
        <taxon>unclassified sequences</taxon>
        <taxon>metagenomes</taxon>
        <taxon>organismal metagenomes</taxon>
    </lineage>
</organism>
<feature type="domain" description="PD-(D/E)XK endonuclease-like" evidence="1">
    <location>
        <begin position="124"/>
        <end position="237"/>
    </location>
</feature>
<dbReference type="AlphaFoldDB" id="A0A6C0K9M7"/>
<name>A0A6C0K9M7_9ZZZZ</name>
<accession>A0A6C0K9M7</accession>
<dbReference type="EMBL" id="MN740830">
    <property type="protein sequence ID" value="QHU14093.1"/>
    <property type="molecule type" value="Genomic_DNA"/>
</dbReference>
<sequence length="281" mass="32910">MPQPWQTLAFLNKHPRDALVRFVEKTHTYYIRGKSEGYVSTTGFVHAFFPHFDADAVIKQMMASPNWSKSKYFGKTAEEISTEWSTSGAESSGKGTNMHLAIEQWLNGATELIDTDVLKTSEWQYFQNFWRDYYEKLEPYRMEWEVFDEEHKLSGSIDAVFKNKEDGTYVIYDWKRSKEIKMKAYKGEAGYAPLDHLENVNYWHYTMQLNVYKWFLETHYGLKISGLYLIILHPNNKNYVRYQLNILDDEVQSMLGCRLEAVKEGKGNPIVLPGETCLLED</sequence>
<dbReference type="InterPro" id="IPR038726">
    <property type="entry name" value="PDDEXK_AddAB-type"/>
</dbReference>